<protein>
    <submittedName>
        <fullName evidence="2">Uncharacterized protein</fullName>
    </submittedName>
</protein>
<reference evidence="2" key="2">
    <citation type="journal article" date="2015" name="Data Brief">
        <title>Shoot transcriptome of the giant reed, Arundo donax.</title>
        <authorList>
            <person name="Barrero R.A."/>
            <person name="Guerrero F.D."/>
            <person name="Moolhuijzen P."/>
            <person name="Goolsby J.A."/>
            <person name="Tidwell J."/>
            <person name="Bellgard S.E."/>
            <person name="Bellgard M.I."/>
        </authorList>
    </citation>
    <scope>NUCLEOTIDE SEQUENCE</scope>
    <source>
        <tissue evidence="2">Shoot tissue taken approximately 20 cm above the soil surface</tissue>
    </source>
</reference>
<proteinExistence type="predicted"/>
<dbReference type="AlphaFoldDB" id="A0A0A9B8K4"/>
<evidence type="ECO:0000313" key="2">
    <source>
        <dbReference type="EMBL" id="JAD59636.1"/>
    </source>
</evidence>
<reference evidence="2" key="1">
    <citation type="submission" date="2014-09" db="EMBL/GenBank/DDBJ databases">
        <authorList>
            <person name="Magalhaes I.L.F."/>
            <person name="Oliveira U."/>
            <person name="Santos F.R."/>
            <person name="Vidigal T.H.D.A."/>
            <person name="Brescovit A.D."/>
            <person name="Santos A.J."/>
        </authorList>
    </citation>
    <scope>NUCLEOTIDE SEQUENCE</scope>
    <source>
        <tissue evidence="2">Shoot tissue taken approximately 20 cm above the soil surface</tissue>
    </source>
</reference>
<accession>A0A0A9B8K4</accession>
<feature type="region of interest" description="Disordered" evidence="1">
    <location>
        <begin position="1"/>
        <end position="25"/>
    </location>
</feature>
<sequence length="43" mass="5230">MPNMEIQKPRPWQINSHRSKKSAYKSQNINNIQMIKSKFEREL</sequence>
<dbReference type="EMBL" id="GBRH01238259">
    <property type="protein sequence ID" value="JAD59636.1"/>
    <property type="molecule type" value="Transcribed_RNA"/>
</dbReference>
<evidence type="ECO:0000256" key="1">
    <source>
        <dbReference type="SAM" id="MobiDB-lite"/>
    </source>
</evidence>
<name>A0A0A9B8K4_ARUDO</name>
<organism evidence="2">
    <name type="scientific">Arundo donax</name>
    <name type="common">Giant reed</name>
    <name type="synonym">Donax arundinaceus</name>
    <dbReference type="NCBI Taxonomy" id="35708"/>
    <lineage>
        <taxon>Eukaryota</taxon>
        <taxon>Viridiplantae</taxon>
        <taxon>Streptophyta</taxon>
        <taxon>Embryophyta</taxon>
        <taxon>Tracheophyta</taxon>
        <taxon>Spermatophyta</taxon>
        <taxon>Magnoliopsida</taxon>
        <taxon>Liliopsida</taxon>
        <taxon>Poales</taxon>
        <taxon>Poaceae</taxon>
        <taxon>PACMAD clade</taxon>
        <taxon>Arundinoideae</taxon>
        <taxon>Arundineae</taxon>
        <taxon>Arundo</taxon>
    </lineage>
</organism>